<comment type="caution">
    <text evidence="1">The sequence shown here is derived from an EMBL/GenBank/DDBJ whole genome shotgun (WGS) entry which is preliminary data.</text>
</comment>
<reference evidence="1 2" key="1">
    <citation type="journal article" date="2018" name="Sci. Rep.">
        <title>Genomic signatures of local adaptation to the degree of environmental predictability in rotifers.</title>
        <authorList>
            <person name="Franch-Gras L."/>
            <person name="Hahn C."/>
            <person name="Garcia-Roger E.M."/>
            <person name="Carmona M.J."/>
            <person name="Serra M."/>
            <person name="Gomez A."/>
        </authorList>
    </citation>
    <scope>NUCLEOTIDE SEQUENCE [LARGE SCALE GENOMIC DNA]</scope>
    <source>
        <strain evidence="1">HYR1</strain>
    </source>
</reference>
<protein>
    <submittedName>
        <fullName evidence="1">Uncharacterized protein</fullName>
    </submittedName>
</protein>
<gene>
    <name evidence="1" type="ORF">BpHYR1_052332</name>
</gene>
<organism evidence="1 2">
    <name type="scientific">Brachionus plicatilis</name>
    <name type="common">Marine rotifer</name>
    <name type="synonym">Brachionus muelleri</name>
    <dbReference type="NCBI Taxonomy" id="10195"/>
    <lineage>
        <taxon>Eukaryota</taxon>
        <taxon>Metazoa</taxon>
        <taxon>Spiralia</taxon>
        <taxon>Gnathifera</taxon>
        <taxon>Rotifera</taxon>
        <taxon>Eurotatoria</taxon>
        <taxon>Monogononta</taxon>
        <taxon>Pseudotrocha</taxon>
        <taxon>Ploima</taxon>
        <taxon>Brachionidae</taxon>
        <taxon>Brachionus</taxon>
    </lineage>
</organism>
<accession>A0A3M7T3Q1</accession>
<sequence>MSNFISLSLITYFATSHAQLETKSLLDDLRELISRYTFRVSSIRQKKNRIFALMRVREE</sequence>
<proteinExistence type="predicted"/>
<dbReference type="Proteomes" id="UP000276133">
    <property type="component" value="Unassembled WGS sequence"/>
</dbReference>
<name>A0A3M7T3Q1_BRAPC</name>
<evidence type="ECO:0000313" key="2">
    <source>
        <dbReference type="Proteomes" id="UP000276133"/>
    </source>
</evidence>
<dbReference type="EMBL" id="REGN01000366">
    <property type="protein sequence ID" value="RNA42458.1"/>
    <property type="molecule type" value="Genomic_DNA"/>
</dbReference>
<keyword evidence="2" id="KW-1185">Reference proteome</keyword>
<evidence type="ECO:0000313" key="1">
    <source>
        <dbReference type="EMBL" id="RNA42458.1"/>
    </source>
</evidence>
<dbReference type="AlphaFoldDB" id="A0A3M7T3Q1"/>